<sequence length="126" mass="14558">MSHVPHNLLKFLIYESVFDVQLLGVQFGPPTRGQVLYRLKYLFLKVALLPFAQVLHSIIAPALGPIPMPGVSYYWLVLFELVAHLHSPVDASASQFIFVRIMAHASRQQRNERVWEKRNYIEVPYL</sequence>
<gene>
    <name evidence="1" type="ORF">LACBIDRAFT_296018</name>
</gene>
<dbReference type="HOGENOM" id="CLU_1981970_0_0_1"/>
<dbReference type="RefSeq" id="XP_001890207.1">
    <property type="nucleotide sequence ID" value="XM_001890172.1"/>
</dbReference>
<dbReference type="KEGG" id="lbc:LACBIDRAFT_296018"/>
<dbReference type="InParanoid" id="B0E1Y0"/>
<dbReference type="GeneID" id="6085869"/>
<keyword evidence="2" id="KW-1185">Reference proteome</keyword>
<organism evidence="2">
    <name type="scientific">Laccaria bicolor (strain S238N-H82 / ATCC MYA-4686)</name>
    <name type="common">Bicoloured deceiver</name>
    <name type="synonym">Laccaria laccata var. bicolor</name>
    <dbReference type="NCBI Taxonomy" id="486041"/>
    <lineage>
        <taxon>Eukaryota</taxon>
        <taxon>Fungi</taxon>
        <taxon>Dikarya</taxon>
        <taxon>Basidiomycota</taxon>
        <taxon>Agaricomycotina</taxon>
        <taxon>Agaricomycetes</taxon>
        <taxon>Agaricomycetidae</taxon>
        <taxon>Agaricales</taxon>
        <taxon>Agaricineae</taxon>
        <taxon>Hydnangiaceae</taxon>
        <taxon>Laccaria</taxon>
    </lineage>
</organism>
<reference evidence="1 2" key="1">
    <citation type="journal article" date="2008" name="Nature">
        <title>The genome of Laccaria bicolor provides insights into mycorrhizal symbiosis.</title>
        <authorList>
            <person name="Martin F."/>
            <person name="Aerts A."/>
            <person name="Ahren D."/>
            <person name="Brun A."/>
            <person name="Danchin E.G.J."/>
            <person name="Duchaussoy F."/>
            <person name="Gibon J."/>
            <person name="Kohler A."/>
            <person name="Lindquist E."/>
            <person name="Pereda V."/>
            <person name="Salamov A."/>
            <person name="Shapiro H.J."/>
            <person name="Wuyts J."/>
            <person name="Blaudez D."/>
            <person name="Buee M."/>
            <person name="Brokstein P."/>
            <person name="Canbaeck B."/>
            <person name="Cohen D."/>
            <person name="Courty P.E."/>
            <person name="Coutinho P.M."/>
            <person name="Delaruelle C."/>
            <person name="Detter J.C."/>
            <person name="Deveau A."/>
            <person name="DiFazio S."/>
            <person name="Duplessis S."/>
            <person name="Fraissinet-Tachet L."/>
            <person name="Lucic E."/>
            <person name="Frey-Klett P."/>
            <person name="Fourrey C."/>
            <person name="Feussner I."/>
            <person name="Gay G."/>
            <person name="Grimwood J."/>
            <person name="Hoegger P.J."/>
            <person name="Jain P."/>
            <person name="Kilaru S."/>
            <person name="Labbe J."/>
            <person name="Lin Y.C."/>
            <person name="Legue V."/>
            <person name="Le Tacon F."/>
            <person name="Marmeisse R."/>
            <person name="Melayah D."/>
            <person name="Montanini B."/>
            <person name="Muratet M."/>
            <person name="Nehls U."/>
            <person name="Niculita-Hirzel H."/>
            <person name="Oudot-Le Secq M.P."/>
            <person name="Peter M."/>
            <person name="Quesneville H."/>
            <person name="Rajashekar B."/>
            <person name="Reich M."/>
            <person name="Rouhier N."/>
            <person name="Schmutz J."/>
            <person name="Yin T."/>
            <person name="Chalot M."/>
            <person name="Henrissat B."/>
            <person name="Kuees U."/>
            <person name="Lucas S."/>
            <person name="Van de Peer Y."/>
            <person name="Podila G.K."/>
            <person name="Polle A."/>
            <person name="Pukkila P.J."/>
            <person name="Richardson P.M."/>
            <person name="Rouze P."/>
            <person name="Sanders I.R."/>
            <person name="Stajich J.E."/>
            <person name="Tunlid A."/>
            <person name="Tuskan G."/>
            <person name="Grigoriev I.V."/>
        </authorList>
    </citation>
    <scope>NUCLEOTIDE SEQUENCE [LARGE SCALE GENOMIC DNA]</scope>
    <source>
        <strain evidence="2">S238N-H82 / ATCC MYA-4686</strain>
    </source>
</reference>
<dbReference type="EMBL" id="DS547172">
    <property type="protein sequence ID" value="EDQ99144.1"/>
    <property type="molecule type" value="Genomic_DNA"/>
</dbReference>
<evidence type="ECO:0000313" key="1">
    <source>
        <dbReference type="EMBL" id="EDQ99144.1"/>
    </source>
</evidence>
<accession>B0E1Y0</accession>
<dbReference type="Proteomes" id="UP000001194">
    <property type="component" value="Unassembled WGS sequence"/>
</dbReference>
<protein>
    <submittedName>
        <fullName evidence="1">Predicted protein</fullName>
    </submittedName>
</protein>
<name>B0E1Y0_LACBS</name>
<dbReference type="AlphaFoldDB" id="B0E1Y0"/>
<proteinExistence type="predicted"/>
<evidence type="ECO:0000313" key="2">
    <source>
        <dbReference type="Proteomes" id="UP000001194"/>
    </source>
</evidence>